<organism evidence="12 13">
    <name type="scientific">Simiduia aestuariiviva</name>
    <dbReference type="NCBI Taxonomy" id="1510459"/>
    <lineage>
        <taxon>Bacteria</taxon>
        <taxon>Pseudomonadati</taxon>
        <taxon>Pseudomonadota</taxon>
        <taxon>Gammaproteobacteria</taxon>
        <taxon>Cellvibrionales</taxon>
        <taxon>Cellvibrionaceae</taxon>
        <taxon>Simiduia</taxon>
    </lineage>
</organism>
<feature type="binding site" evidence="9">
    <location>
        <begin position="106"/>
        <end position="107"/>
    </location>
    <ligand>
        <name>pyridoxal 5'-phosphate</name>
        <dbReference type="ChEBI" id="CHEBI:597326"/>
    </ligand>
</feature>
<feature type="domain" description="Aminotransferase class I/classII large" evidence="11">
    <location>
        <begin position="39"/>
        <end position="378"/>
    </location>
</feature>
<evidence type="ECO:0000256" key="1">
    <source>
        <dbReference type="ARBA" id="ARBA00001933"/>
    </source>
</evidence>
<reference evidence="12 13" key="1">
    <citation type="submission" date="2020-08" db="EMBL/GenBank/DDBJ databases">
        <title>Genomic Encyclopedia of Type Strains, Phase III (KMG-III): the genomes of soil and plant-associated and newly described type strains.</title>
        <authorList>
            <person name="Whitman W."/>
        </authorList>
    </citation>
    <scope>NUCLEOTIDE SEQUENCE [LARGE SCALE GENOMIC DNA]</scope>
    <source>
        <strain evidence="12 13">CECT 8571</strain>
    </source>
</reference>
<dbReference type="InterPro" id="IPR022834">
    <property type="entry name" value="AONS_Proteobacteria"/>
</dbReference>
<dbReference type="SUPFAM" id="SSF53383">
    <property type="entry name" value="PLP-dependent transferases"/>
    <property type="match status" value="1"/>
</dbReference>
<dbReference type="NCBIfam" id="TIGR00858">
    <property type="entry name" value="bioF"/>
    <property type="match status" value="1"/>
</dbReference>
<keyword evidence="7 9" id="KW-0663">Pyridoxal phosphate</keyword>
<evidence type="ECO:0000256" key="5">
    <source>
        <dbReference type="ARBA" id="ARBA00022679"/>
    </source>
</evidence>
<evidence type="ECO:0000256" key="2">
    <source>
        <dbReference type="ARBA" id="ARBA00004746"/>
    </source>
</evidence>
<keyword evidence="5 9" id="KW-0808">Transferase</keyword>
<dbReference type="GO" id="GO:0030170">
    <property type="term" value="F:pyridoxal phosphate binding"/>
    <property type="evidence" value="ECO:0007669"/>
    <property type="project" value="UniProtKB-UniRule"/>
</dbReference>
<dbReference type="EMBL" id="JACHXZ010000001">
    <property type="protein sequence ID" value="MBB3167022.1"/>
    <property type="molecule type" value="Genomic_DNA"/>
</dbReference>
<dbReference type="InterPro" id="IPR004723">
    <property type="entry name" value="AONS_Archaea/Proteobacteria"/>
</dbReference>
<feature type="modified residue" description="N6-(pyridoxal phosphate)lysine" evidence="9 10">
    <location>
        <position position="237"/>
    </location>
</feature>
<dbReference type="CDD" id="cd06454">
    <property type="entry name" value="KBL_like"/>
    <property type="match status" value="1"/>
</dbReference>
<comment type="catalytic activity">
    <reaction evidence="8 9">
        <text>6-carboxyhexanoyl-[ACP] + L-alanine + H(+) = (8S)-8-amino-7-oxononanoate + holo-[ACP] + CO2</text>
        <dbReference type="Rhea" id="RHEA:42288"/>
        <dbReference type="Rhea" id="RHEA-COMP:9685"/>
        <dbReference type="Rhea" id="RHEA-COMP:9955"/>
        <dbReference type="ChEBI" id="CHEBI:15378"/>
        <dbReference type="ChEBI" id="CHEBI:16526"/>
        <dbReference type="ChEBI" id="CHEBI:57972"/>
        <dbReference type="ChEBI" id="CHEBI:64479"/>
        <dbReference type="ChEBI" id="CHEBI:78846"/>
        <dbReference type="ChEBI" id="CHEBI:149468"/>
        <dbReference type="EC" id="2.3.1.47"/>
    </reaction>
</comment>
<dbReference type="PROSITE" id="PS00599">
    <property type="entry name" value="AA_TRANSFER_CLASS_2"/>
    <property type="match status" value="1"/>
</dbReference>
<dbReference type="InterPro" id="IPR015424">
    <property type="entry name" value="PyrdxlP-dep_Trfase"/>
</dbReference>
<feature type="binding site" evidence="9">
    <location>
        <position position="131"/>
    </location>
    <ligand>
        <name>substrate</name>
    </ligand>
</feature>
<dbReference type="GO" id="GO:0008710">
    <property type="term" value="F:8-amino-7-oxononanoate synthase activity"/>
    <property type="evidence" value="ECO:0007669"/>
    <property type="project" value="UniProtKB-UniRule"/>
</dbReference>
<sequence>MQDWLRQQLAERRAADLYRQRRTLRGAQQPEVDVEGRQLLAFCSNDYLGLANHPDVKSAFVRAADTYGVGSGASHLVCGHSHEHHALEDELAAFTGRDRALLFSTGYMANTGVINALVGKGDAVFEDKLNHASLLDGGLSSGAKFQRFLHSDVAQLARKLDATAAAKKLVVVDGVFSMDGDLAPLDVIAPECANKRAWLMVDDAHGLGVLGKTGAGCAEHFALDQQQLPVLMGTFGKAFGTFGAFVAGSDDLIETLIQLTRTYIYTTALPPAVAAATRASLKLIQTETWRREALHARIAQFRSGARQLGLQLMDSDTAIQPILLGDAGRALAWSEKLAELGLWVGAIRPPTVPAGSARLRVTLSAAHTEIQVRQLLDGLASVERELGS</sequence>
<dbReference type="InterPro" id="IPR004839">
    <property type="entry name" value="Aminotransferase_I/II_large"/>
</dbReference>
<dbReference type="InterPro" id="IPR001917">
    <property type="entry name" value="Aminotrans_II_pyridoxalP_BS"/>
</dbReference>
<evidence type="ECO:0000256" key="4">
    <source>
        <dbReference type="ARBA" id="ARBA00011738"/>
    </source>
</evidence>
<dbReference type="PANTHER" id="PTHR13693:SF100">
    <property type="entry name" value="8-AMINO-7-OXONONANOATE SYNTHASE"/>
    <property type="match status" value="1"/>
</dbReference>
<dbReference type="UniPathway" id="UPA00078"/>
<dbReference type="PANTHER" id="PTHR13693">
    <property type="entry name" value="CLASS II AMINOTRANSFERASE/8-AMINO-7-OXONONANOATE SYNTHASE"/>
    <property type="match status" value="1"/>
</dbReference>
<comment type="pathway">
    <text evidence="2 9">Cofactor biosynthesis; biotin biosynthesis.</text>
</comment>
<evidence type="ECO:0000256" key="10">
    <source>
        <dbReference type="PIRSR" id="PIRSR604723-51"/>
    </source>
</evidence>
<dbReference type="Proteomes" id="UP000559987">
    <property type="component" value="Unassembled WGS sequence"/>
</dbReference>
<protein>
    <recommendedName>
        <fullName evidence="9">8-amino-7-oxononanoate synthase</fullName>
        <shortName evidence="9">AONS</shortName>
        <ecNumber evidence="9">2.3.1.47</ecNumber>
    </recommendedName>
    <alternativeName>
        <fullName evidence="9">7-keto-8-amino-pelargonic acid synthase</fullName>
        <shortName evidence="9">7-KAP synthase</shortName>
        <shortName evidence="9">KAPA synthase</shortName>
    </alternativeName>
    <alternativeName>
        <fullName evidence="9">8-amino-7-ketopelargonate synthase</fullName>
    </alternativeName>
</protein>
<dbReference type="Gene3D" id="3.90.1150.10">
    <property type="entry name" value="Aspartate Aminotransferase, domain 1"/>
    <property type="match status" value="1"/>
</dbReference>
<feature type="binding site" evidence="9">
    <location>
        <position position="177"/>
    </location>
    <ligand>
        <name>pyridoxal 5'-phosphate</name>
        <dbReference type="ChEBI" id="CHEBI:597326"/>
    </ligand>
</feature>
<comment type="similarity">
    <text evidence="3 9">Belongs to the class-II pyridoxal-phosphate-dependent aminotransferase family. BioF subfamily.</text>
</comment>
<feature type="binding site" evidence="9">
    <location>
        <position position="19"/>
    </location>
    <ligand>
        <name>substrate</name>
    </ligand>
</feature>
<comment type="cofactor">
    <cofactor evidence="1 9 10">
        <name>pyridoxal 5'-phosphate</name>
        <dbReference type="ChEBI" id="CHEBI:597326"/>
    </cofactor>
</comment>
<keyword evidence="6 9" id="KW-0093">Biotin biosynthesis</keyword>
<dbReference type="EC" id="2.3.1.47" evidence="9"/>
<dbReference type="HAMAP" id="MF_01693">
    <property type="entry name" value="BioF_aminotrans_2"/>
    <property type="match status" value="1"/>
</dbReference>
<evidence type="ECO:0000256" key="7">
    <source>
        <dbReference type="ARBA" id="ARBA00022898"/>
    </source>
</evidence>
<dbReference type="Pfam" id="PF00155">
    <property type="entry name" value="Aminotran_1_2"/>
    <property type="match status" value="1"/>
</dbReference>
<evidence type="ECO:0000259" key="11">
    <source>
        <dbReference type="Pfam" id="PF00155"/>
    </source>
</evidence>
<dbReference type="AlphaFoldDB" id="A0A839UGL1"/>
<dbReference type="GO" id="GO:0009102">
    <property type="term" value="P:biotin biosynthetic process"/>
    <property type="evidence" value="ECO:0007669"/>
    <property type="project" value="UniProtKB-UniRule"/>
</dbReference>
<evidence type="ECO:0000256" key="8">
    <source>
        <dbReference type="ARBA" id="ARBA00047715"/>
    </source>
</evidence>
<evidence type="ECO:0000256" key="6">
    <source>
        <dbReference type="ARBA" id="ARBA00022756"/>
    </source>
</evidence>
<dbReference type="InterPro" id="IPR050087">
    <property type="entry name" value="AON_synthase_class-II"/>
</dbReference>
<dbReference type="InterPro" id="IPR015421">
    <property type="entry name" value="PyrdxlP-dep_Trfase_major"/>
</dbReference>
<gene>
    <name evidence="9" type="primary">bioF</name>
    <name evidence="12" type="ORF">FHS30_000198</name>
</gene>
<evidence type="ECO:0000313" key="13">
    <source>
        <dbReference type="Proteomes" id="UP000559987"/>
    </source>
</evidence>
<feature type="binding site" evidence="9">
    <location>
        <position position="205"/>
    </location>
    <ligand>
        <name>pyridoxal 5'-phosphate</name>
        <dbReference type="ChEBI" id="CHEBI:597326"/>
    </ligand>
</feature>
<name>A0A839UGL1_9GAMM</name>
<evidence type="ECO:0000313" key="12">
    <source>
        <dbReference type="EMBL" id="MBB3167022.1"/>
    </source>
</evidence>
<feature type="binding site" evidence="9">
    <location>
        <position position="351"/>
    </location>
    <ligand>
        <name>substrate</name>
    </ligand>
</feature>
<evidence type="ECO:0000256" key="9">
    <source>
        <dbReference type="HAMAP-Rule" id="MF_01693"/>
    </source>
</evidence>
<comment type="subunit">
    <text evidence="4 9">Homodimer.</text>
</comment>
<comment type="caution">
    <text evidence="12">The sequence shown here is derived from an EMBL/GenBank/DDBJ whole genome shotgun (WGS) entry which is preliminary data.</text>
</comment>
<keyword evidence="13" id="KW-1185">Reference proteome</keyword>
<proteinExistence type="inferred from homology"/>
<dbReference type="RefSeq" id="WP_183907395.1">
    <property type="nucleotide sequence ID" value="NZ_JACHXZ010000001.1"/>
</dbReference>
<feature type="binding site" evidence="9">
    <location>
        <position position="234"/>
    </location>
    <ligand>
        <name>pyridoxal 5'-phosphate</name>
        <dbReference type="ChEBI" id="CHEBI:597326"/>
    </ligand>
</feature>
<comment type="function">
    <text evidence="9">Catalyzes the decarboxylative condensation of pimeloyl-[acyl-carrier protein] and L-alanine to produce 8-amino-7-oxononanoate (AON), [acyl-carrier protein], and carbon dioxide.</text>
</comment>
<keyword evidence="12" id="KW-0012">Acyltransferase</keyword>
<accession>A0A839UGL1</accession>
<dbReference type="Gene3D" id="3.40.640.10">
    <property type="entry name" value="Type I PLP-dependent aspartate aminotransferase-like (Major domain)"/>
    <property type="match status" value="1"/>
</dbReference>
<dbReference type="InterPro" id="IPR015422">
    <property type="entry name" value="PyrdxlP-dep_Trfase_small"/>
</dbReference>
<evidence type="ECO:0000256" key="3">
    <source>
        <dbReference type="ARBA" id="ARBA00010008"/>
    </source>
</evidence>